<evidence type="ECO:0000256" key="1">
    <source>
        <dbReference type="SAM" id="MobiDB-lite"/>
    </source>
</evidence>
<accession>A0A8H4EQF3</accession>
<sequence>MIAVDNFENSSRQLGGQFQGSIGEDKKADDLPELDREIAQHTKCAENSEVGNVIEYMDIVETIEIVTHLFDPGGNVYPNFHLNLKIYISYK</sequence>
<dbReference type="EMBL" id="WTPW01000212">
    <property type="protein sequence ID" value="KAF0534277.1"/>
    <property type="molecule type" value="Genomic_DNA"/>
</dbReference>
<reference evidence="2 3" key="1">
    <citation type="journal article" date="2019" name="Environ. Microbiol.">
        <title>At the nexus of three kingdoms: the genome of the mycorrhizal fungus Gigaspora margarita provides insights into plant, endobacterial and fungal interactions.</title>
        <authorList>
            <person name="Venice F."/>
            <person name="Ghignone S."/>
            <person name="Salvioli di Fossalunga A."/>
            <person name="Amselem J."/>
            <person name="Novero M."/>
            <person name="Xianan X."/>
            <person name="Sedzielewska Toro K."/>
            <person name="Morin E."/>
            <person name="Lipzen A."/>
            <person name="Grigoriev I.V."/>
            <person name="Henrissat B."/>
            <person name="Martin F.M."/>
            <person name="Bonfante P."/>
        </authorList>
    </citation>
    <scope>NUCLEOTIDE SEQUENCE [LARGE SCALE GENOMIC DNA]</scope>
    <source>
        <strain evidence="2 3">BEG34</strain>
    </source>
</reference>
<feature type="region of interest" description="Disordered" evidence="1">
    <location>
        <begin position="1"/>
        <end position="35"/>
    </location>
</feature>
<gene>
    <name evidence="2" type="ORF">F8M41_010016</name>
</gene>
<feature type="compositionally biased region" description="Basic and acidic residues" evidence="1">
    <location>
        <begin position="23"/>
        <end position="35"/>
    </location>
</feature>
<keyword evidence="3" id="KW-1185">Reference proteome</keyword>
<evidence type="ECO:0000313" key="3">
    <source>
        <dbReference type="Proteomes" id="UP000439903"/>
    </source>
</evidence>
<evidence type="ECO:0000313" key="2">
    <source>
        <dbReference type="EMBL" id="KAF0534277.1"/>
    </source>
</evidence>
<proteinExistence type="predicted"/>
<dbReference type="AlphaFoldDB" id="A0A8H4EQF3"/>
<feature type="compositionally biased region" description="Polar residues" evidence="1">
    <location>
        <begin position="7"/>
        <end position="20"/>
    </location>
</feature>
<dbReference type="Proteomes" id="UP000439903">
    <property type="component" value="Unassembled WGS sequence"/>
</dbReference>
<protein>
    <submittedName>
        <fullName evidence="2">Uncharacterized protein</fullName>
    </submittedName>
</protein>
<organism evidence="2 3">
    <name type="scientific">Gigaspora margarita</name>
    <dbReference type="NCBI Taxonomy" id="4874"/>
    <lineage>
        <taxon>Eukaryota</taxon>
        <taxon>Fungi</taxon>
        <taxon>Fungi incertae sedis</taxon>
        <taxon>Mucoromycota</taxon>
        <taxon>Glomeromycotina</taxon>
        <taxon>Glomeromycetes</taxon>
        <taxon>Diversisporales</taxon>
        <taxon>Gigasporaceae</taxon>
        <taxon>Gigaspora</taxon>
    </lineage>
</organism>
<name>A0A8H4EQF3_GIGMA</name>
<comment type="caution">
    <text evidence="2">The sequence shown here is derived from an EMBL/GenBank/DDBJ whole genome shotgun (WGS) entry which is preliminary data.</text>
</comment>